<evidence type="ECO:0000256" key="1">
    <source>
        <dbReference type="SAM" id="MobiDB-lite"/>
    </source>
</evidence>
<feature type="region of interest" description="Disordered" evidence="1">
    <location>
        <begin position="587"/>
        <end position="608"/>
    </location>
</feature>
<evidence type="ECO:0000256" key="2">
    <source>
        <dbReference type="SAM" id="SignalP"/>
    </source>
</evidence>
<keyword evidence="2" id="KW-0732">Signal</keyword>
<dbReference type="EMBL" id="VKGK01000042">
    <property type="protein sequence ID" value="TRY11920.1"/>
    <property type="molecule type" value="Genomic_DNA"/>
</dbReference>
<gene>
    <name evidence="3" type="ORF">FN961_22690</name>
</gene>
<dbReference type="AlphaFoldDB" id="A0A553JHH7"/>
<comment type="caution">
    <text evidence="3">The sequence shown here is derived from an EMBL/GenBank/DDBJ whole genome shotgun (WGS) entry which is preliminary data.</text>
</comment>
<dbReference type="Proteomes" id="UP000318126">
    <property type="component" value="Unassembled WGS sequence"/>
</dbReference>
<sequence length="608" mass="66359">MKIKLFTRQVREHRQRKVSRLTMTGSKLALSLTLLFGSSYAFATDCPSAAVSSPKNSNLYLYYPAVVDPLFPNFQPGFGVTPAQPFNVSDLDGSIGTTAQLRDEITQVVVNDYCEFSVDVLPVTSMPTLTEPRWQVLGIGSDISSYSAGLFGIASAVDINDSDAQDHGRVFAQAFAASCSPALSGASSTLARWGYAIGGTASHEAGHNYGIGHGNSAALPGETPTNSHLLATGSTGLTCNGRVLDRHFSDTSYSILGHNVGLNSETLHNWDFVNPNGAPAHGMKIKILSSATSLNMNWVYLWTMAPWDSPNVSGILGTQVYQGTSYNVFELTYSTPKSWSGGANGVVPPGSVFHLGATFNENVIVVDTQLFDSSNNLMVLAPRIPSYDVGDINIVNGNFEIALSNVEPDRPFIIRDLEVQLLPRTAAVESMMRNEAPFFLSNGERVRINPVTNVPILWESEGGKEIILTEEPLVVPIANLAKGRNIDFIYENEPDCIEADPQRPDVVKDAAIGTPEVNYCKEGTALSLFPATRVYITATVIEPDVKHWDPSRRQYVMGPQETRIYFQTEGLIPDLNKNGTDDLLDIRYGESKDRNDNGIPDEVERRRR</sequence>
<feature type="signal peptide" evidence="2">
    <location>
        <begin position="1"/>
        <end position="43"/>
    </location>
</feature>
<protein>
    <submittedName>
        <fullName evidence="3">Uncharacterized protein</fullName>
    </submittedName>
</protein>
<organism evidence="3 4">
    <name type="scientific">Shewanella hanedai</name>
    <name type="common">Alteromonas hanedai</name>
    <dbReference type="NCBI Taxonomy" id="25"/>
    <lineage>
        <taxon>Bacteria</taxon>
        <taxon>Pseudomonadati</taxon>
        <taxon>Pseudomonadota</taxon>
        <taxon>Gammaproteobacteria</taxon>
        <taxon>Alteromonadales</taxon>
        <taxon>Shewanellaceae</taxon>
        <taxon>Shewanella</taxon>
    </lineage>
</organism>
<accession>A0A553JHH7</accession>
<dbReference type="RefSeq" id="WP_144042437.1">
    <property type="nucleotide sequence ID" value="NZ_BMPL01000047.1"/>
</dbReference>
<dbReference type="OrthoDB" id="6026154at2"/>
<proteinExistence type="predicted"/>
<evidence type="ECO:0000313" key="3">
    <source>
        <dbReference type="EMBL" id="TRY11920.1"/>
    </source>
</evidence>
<reference evidence="4" key="1">
    <citation type="submission" date="2019-07" db="EMBL/GenBank/DDBJ databases">
        <title>Shewanella sp. YLB-08 draft genomic sequence.</title>
        <authorList>
            <person name="Yu L."/>
        </authorList>
    </citation>
    <scope>NUCLEOTIDE SEQUENCE [LARGE SCALE GENOMIC DNA]</scope>
    <source>
        <strain evidence="4">JCM 20706</strain>
    </source>
</reference>
<name>A0A553JHH7_SHEHA</name>
<keyword evidence="4" id="KW-1185">Reference proteome</keyword>
<evidence type="ECO:0000313" key="4">
    <source>
        <dbReference type="Proteomes" id="UP000318126"/>
    </source>
</evidence>
<feature type="chain" id="PRO_5022065626" evidence="2">
    <location>
        <begin position="44"/>
        <end position="608"/>
    </location>
</feature>